<dbReference type="InParanoid" id="A0A0C2WDW8"/>
<evidence type="ECO:0000256" key="1">
    <source>
        <dbReference type="SAM" id="SignalP"/>
    </source>
</evidence>
<protein>
    <submittedName>
        <fullName evidence="2">Uncharacterized protein</fullName>
    </submittedName>
</protein>
<accession>A0A0C2WDW8</accession>
<dbReference type="EMBL" id="KN818314">
    <property type="protein sequence ID" value="KIL59537.1"/>
    <property type="molecule type" value="Genomic_DNA"/>
</dbReference>
<feature type="signal peptide" evidence="1">
    <location>
        <begin position="1"/>
        <end position="22"/>
    </location>
</feature>
<keyword evidence="3" id="KW-1185">Reference proteome</keyword>
<reference evidence="2 3" key="1">
    <citation type="submission" date="2014-04" db="EMBL/GenBank/DDBJ databases">
        <title>Evolutionary Origins and Diversification of the Mycorrhizal Mutualists.</title>
        <authorList>
            <consortium name="DOE Joint Genome Institute"/>
            <consortium name="Mycorrhizal Genomics Consortium"/>
            <person name="Kohler A."/>
            <person name="Kuo A."/>
            <person name="Nagy L.G."/>
            <person name="Floudas D."/>
            <person name="Copeland A."/>
            <person name="Barry K.W."/>
            <person name="Cichocki N."/>
            <person name="Veneault-Fourrey C."/>
            <person name="LaButti K."/>
            <person name="Lindquist E.A."/>
            <person name="Lipzen A."/>
            <person name="Lundell T."/>
            <person name="Morin E."/>
            <person name="Murat C."/>
            <person name="Riley R."/>
            <person name="Ohm R."/>
            <person name="Sun H."/>
            <person name="Tunlid A."/>
            <person name="Henrissat B."/>
            <person name="Grigoriev I.V."/>
            <person name="Hibbett D.S."/>
            <person name="Martin F."/>
        </authorList>
    </citation>
    <scope>NUCLEOTIDE SEQUENCE [LARGE SCALE GENOMIC DNA]</scope>
    <source>
        <strain evidence="2 3">Koide BX008</strain>
    </source>
</reference>
<organism evidence="2 3">
    <name type="scientific">Amanita muscaria (strain Koide BX008)</name>
    <dbReference type="NCBI Taxonomy" id="946122"/>
    <lineage>
        <taxon>Eukaryota</taxon>
        <taxon>Fungi</taxon>
        <taxon>Dikarya</taxon>
        <taxon>Basidiomycota</taxon>
        <taxon>Agaricomycotina</taxon>
        <taxon>Agaricomycetes</taxon>
        <taxon>Agaricomycetidae</taxon>
        <taxon>Agaricales</taxon>
        <taxon>Pluteineae</taxon>
        <taxon>Amanitaceae</taxon>
        <taxon>Amanita</taxon>
    </lineage>
</organism>
<feature type="chain" id="PRO_5002158093" evidence="1">
    <location>
        <begin position="23"/>
        <end position="162"/>
    </location>
</feature>
<gene>
    <name evidence="2" type="ORF">M378DRAFT_200101</name>
</gene>
<evidence type="ECO:0000313" key="3">
    <source>
        <dbReference type="Proteomes" id="UP000054549"/>
    </source>
</evidence>
<keyword evidence="1" id="KW-0732">Signal</keyword>
<name>A0A0C2WDW8_AMAMK</name>
<sequence length="162" mass="17623">MFRATLYSLLLLPICLLHAANASASIGLDSITTIWQTPKFYVVHTGMIGETVGVERALADGGGPRGSNLVVYQNITTKISNPNGDLFIGPSMDYTMLIWVPEPFAWNSISVDPFGLKLFARKNNDIAVCWQHKDNSTSMIVGCLSSVLEANANLFQGSTEQL</sequence>
<dbReference type="AlphaFoldDB" id="A0A0C2WDW8"/>
<proteinExistence type="predicted"/>
<dbReference type="HOGENOM" id="CLU_1634951_0_0_1"/>
<dbReference type="Proteomes" id="UP000054549">
    <property type="component" value="Unassembled WGS sequence"/>
</dbReference>
<evidence type="ECO:0000313" key="2">
    <source>
        <dbReference type="EMBL" id="KIL59537.1"/>
    </source>
</evidence>